<dbReference type="AlphaFoldDB" id="A0A671WAS7"/>
<keyword evidence="2 5" id="KW-0812">Transmembrane</keyword>
<dbReference type="GO" id="GO:0012505">
    <property type="term" value="C:endomembrane system"/>
    <property type="evidence" value="ECO:0007669"/>
    <property type="project" value="UniProtKB-ARBA"/>
</dbReference>
<evidence type="ECO:0000256" key="2">
    <source>
        <dbReference type="ARBA" id="ARBA00022692"/>
    </source>
</evidence>
<dbReference type="InParanoid" id="A0A671WAS7"/>
<dbReference type="InterPro" id="IPR007305">
    <property type="entry name" value="Vesicle_transpt_Got1/SFT2"/>
</dbReference>
<protein>
    <submittedName>
        <fullName evidence="6">Uncharacterized protein</fullName>
    </submittedName>
</protein>
<sequence>MIQLFLQATSTLGLGKAMHGFITCSMGGFVCLILGGCMLCVPLIGLTLFTVFYTIGNICAFCRSVSTAETTNHIQAAYEEIMMVLYQGGPVL</sequence>
<comment type="subcellular location">
    <subcellularLocation>
        <location evidence="1">Membrane</location>
        <topology evidence="1">Multi-pass membrane protein</topology>
    </subcellularLocation>
</comment>
<evidence type="ECO:0000256" key="3">
    <source>
        <dbReference type="ARBA" id="ARBA00022989"/>
    </source>
</evidence>
<dbReference type="GO" id="GO:0005737">
    <property type="term" value="C:cytoplasm"/>
    <property type="evidence" value="ECO:0007669"/>
    <property type="project" value="UniProtKB-ARBA"/>
</dbReference>
<evidence type="ECO:0000256" key="4">
    <source>
        <dbReference type="ARBA" id="ARBA00023136"/>
    </source>
</evidence>
<dbReference type="GO" id="GO:0016020">
    <property type="term" value="C:membrane"/>
    <property type="evidence" value="ECO:0007669"/>
    <property type="project" value="UniProtKB-SubCell"/>
</dbReference>
<accession>A0A671WAS7</accession>
<evidence type="ECO:0000313" key="7">
    <source>
        <dbReference type="Proteomes" id="UP000472265"/>
    </source>
</evidence>
<keyword evidence="3 5" id="KW-1133">Transmembrane helix</keyword>
<organism evidence="6 7">
    <name type="scientific">Sparus aurata</name>
    <name type="common">Gilthead sea bream</name>
    <dbReference type="NCBI Taxonomy" id="8175"/>
    <lineage>
        <taxon>Eukaryota</taxon>
        <taxon>Metazoa</taxon>
        <taxon>Chordata</taxon>
        <taxon>Craniata</taxon>
        <taxon>Vertebrata</taxon>
        <taxon>Euteleostomi</taxon>
        <taxon>Actinopterygii</taxon>
        <taxon>Neopterygii</taxon>
        <taxon>Teleostei</taxon>
        <taxon>Neoteleostei</taxon>
        <taxon>Acanthomorphata</taxon>
        <taxon>Eupercaria</taxon>
        <taxon>Spariformes</taxon>
        <taxon>Sparidae</taxon>
        <taxon>Sparus</taxon>
    </lineage>
</organism>
<dbReference type="Proteomes" id="UP000472265">
    <property type="component" value="Chromosome 11"/>
</dbReference>
<name>A0A671WAS7_SPAAU</name>
<dbReference type="Ensembl" id="ENSSAUT00010037599.1">
    <property type="protein sequence ID" value="ENSSAUP00010035694.1"/>
    <property type="gene ID" value="ENSSAUG00010015118.1"/>
</dbReference>
<reference evidence="6" key="3">
    <citation type="submission" date="2025-09" db="UniProtKB">
        <authorList>
            <consortium name="Ensembl"/>
        </authorList>
    </citation>
    <scope>IDENTIFICATION</scope>
</reference>
<dbReference type="GeneTree" id="ENSGT00940000178657"/>
<proteinExistence type="predicted"/>
<keyword evidence="4 5" id="KW-0472">Membrane</keyword>
<keyword evidence="7" id="KW-1185">Reference proteome</keyword>
<reference evidence="6" key="1">
    <citation type="submission" date="2021-04" db="EMBL/GenBank/DDBJ databases">
        <authorList>
            <consortium name="Wellcome Sanger Institute Data Sharing"/>
        </authorList>
    </citation>
    <scope>NUCLEOTIDE SEQUENCE [LARGE SCALE GENOMIC DNA]</scope>
</reference>
<feature type="transmembrane region" description="Helical" evidence="5">
    <location>
        <begin position="27"/>
        <end position="55"/>
    </location>
</feature>
<reference evidence="6" key="2">
    <citation type="submission" date="2025-08" db="UniProtKB">
        <authorList>
            <consortium name="Ensembl"/>
        </authorList>
    </citation>
    <scope>IDENTIFICATION</scope>
</reference>
<evidence type="ECO:0000256" key="1">
    <source>
        <dbReference type="ARBA" id="ARBA00004141"/>
    </source>
</evidence>
<dbReference type="GO" id="GO:0016192">
    <property type="term" value="P:vesicle-mediated transport"/>
    <property type="evidence" value="ECO:0007669"/>
    <property type="project" value="InterPro"/>
</dbReference>
<dbReference type="Pfam" id="PF04178">
    <property type="entry name" value="Got1"/>
    <property type="match status" value="1"/>
</dbReference>
<evidence type="ECO:0000256" key="5">
    <source>
        <dbReference type="SAM" id="Phobius"/>
    </source>
</evidence>
<evidence type="ECO:0000313" key="6">
    <source>
        <dbReference type="Ensembl" id="ENSSAUP00010035694.1"/>
    </source>
</evidence>